<keyword evidence="4" id="KW-0255">Endonuclease</keyword>
<feature type="domain" description="Integrase catalytic" evidence="7">
    <location>
        <begin position="298"/>
        <end position="412"/>
    </location>
</feature>
<gene>
    <name evidence="8" type="ORF">EPI10_023868</name>
</gene>
<dbReference type="SUPFAM" id="SSF53098">
    <property type="entry name" value="Ribonuclease H-like"/>
    <property type="match status" value="1"/>
</dbReference>
<dbReference type="InterPro" id="IPR041588">
    <property type="entry name" value="Integrase_H2C2"/>
</dbReference>
<dbReference type="InterPro" id="IPR043128">
    <property type="entry name" value="Rev_trsase/Diguanyl_cyclase"/>
</dbReference>
<evidence type="ECO:0000313" key="8">
    <source>
        <dbReference type="EMBL" id="KAA3473496.1"/>
    </source>
</evidence>
<comment type="caution">
    <text evidence="8">The sequence shown here is derived from an EMBL/GenBank/DDBJ whole genome shotgun (WGS) entry which is preliminary data.</text>
</comment>
<dbReference type="GO" id="GO:0016787">
    <property type="term" value="F:hydrolase activity"/>
    <property type="evidence" value="ECO:0007669"/>
    <property type="project" value="UniProtKB-KW"/>
</dbReference>
<dbReference type="SUPFAM" id="SSF56672">
    <property type="entry name" value="DNA/RNA polymerases"/>
    <property type="match status" value="1"/>
</dbReference>
<name>A0A5B6VWI5_9ROSI</name>
<evidence type="ECO:0000256" key="5">
    <source>
        <dbReference type="ARBA" id="ARBA00022801"/>
    </source>
</evidence>
<keyword evidence="2" id="KW-0548">Nucleotidyltransferase</keyword>
<evidence type="ECO:0000313" key="9">
    <source>
        <dbReference type="Proteomes" id="UP000325315"/>
    </source>
</evidence>
<dbReference type="EMBL" id="SMMG02000005">
    <property type="protein sequence ID" value="KAA3473496.1"/>
    <property type="molecule type" value="Genomic_DNA"/>
</dbReference>
<dbReference type="CDD" id="cd09274">
    <property type="entry name" value="RNase_HI_RT_Ty3"/>
    <property type="match status" value="1"/>
</dbReference>
<dbReference type="InterPro" id="IPR036397">
    <property type="entry name" value="RNaseH_sf"/>
</dbReference>
<dbReference type="PANTHER" id="PTHR35046:SF9">
    <property type="entry name" value="RNA-DIRECTED DNA POLYMERASE"/>
    <property type="match status" value="1"/>
</dbReference>
<dbReference type="Pfam" id="PF17917">
    <property type="entry name" value="RT_RNaseH"/>
    <property type="match status" value="1"/>
</dbReference>
<keyword evidence="6" id="KW-0695">RNA-directed DNA polymerase</keyword>
<evidence type="ECO:0000256" key="4">
    <source>
        <dbReference type="ARBA" id="ARBA00022759"/>
    </source>
</evidence>
<evidence type="ECO:0000256" key="3">
    <source>
        <dbReference type="ARBA" id="ARBA00022722"/>
    </source>
</evidence>
<dbReference type="GO" id="GO:0003676">
    <property type="term" value="F:nucleic acid binding"/>
    <property type="evidence" value="ECO:0007669"/>
    <property type="project" value="InterPro"/>
</dbReference>
<dbReference type="Gene3D" id="3.30.420.10">
    <property type="entry name" value="Ribonuclease H-like superfamily/Ribonuclease H"/>
    <property type="match status" value="1"/>
</dbReference>
<organism evidence="8 9">
    <name type="scientific">Gossypium australe</name>
    <dbReference type="NCBI Taxonomy" id="47621"/>
    <lineage>
        <taxon>Eukaryota</taxon>
        <taxon>Viridiplantae</taxon>
        <taxon>Streptophyta</taxon>
        <taxon>Embryophyta</taxon>
        <taxon>Tracheophyta</taxon>
        <taxon>Spermatophyta</taxon>
        <taxon>Magnoliopsida</taxon>
        <taxon>eudicotyledons</taxon>
        <taxon>Gunneridae</taxon>
        <taxon>Pentapetalae</taxon>
        <taxon>rosids</taxon>
        <taxon>malvids</taxon>
        <taxon>Malvales</taxon>
        <taxon>Malvaceae</taxon>
        <taxon>Malvoideae</taxon>
        <taxon>Gossypium</taxon>
    </lineage>
</organism>
<dbReference type="Proteomes" id="UP000325315">
    <property type="component" value="Unassembled WGS sequence"/>
</dbReference>
<dbReference type="InterPro" id="IPR041373">
    <property type="entry name" value="RT_RNaseH"/>
</dbReference>
<dbReference type="GO" id="GO:0015074">
    <property type="term" value="P:DNA integration"/>
    <property type="evidence" value="ECO:0007669"/>
    <property type="project" value="InterPro"/>
</dbReference>
<evidence type="ECO:0000256" key="1">
    <source>
        <dbReference type="ARBA" id="ARBA00022679"/>
    </source>
</evidence>
<dbReference type="InterPro" id="IPR012337">
    <property type="entry name" value="RNaseH-like_sf"/>
</dbReference>
<keyword evidence="5" id="KW-0378">Hydrolase</keyword>
<dbReference type="InterPro" id="IPR001584">
    <property type="entry name" value="Integrase_cat-core"/>
</dbReference>
<evidence type="ECO:0000256" key="2">
    <source>
        <dbReference type="ARBA" id="ARBA00022695"/>
    </source>
</evidence>
<protein>
    <submittedName>
        <fullName evidence="8">Transposon Ty3-I Gag-Pol polyprotein</fullName>
    </submittedName>
</protein>
<dbReference type="InterPro" id="IPR043502">
    <property type="entry name" value="DNA/RNA_pol_sf"/>
</dbReference>
<keyword evidence="9" id="KW-1185">Reference proteome</keyword>
<dbReference type="Pfam" id="PF17921">
    <property type="entry name" value="Integrase_H2C2"/>
    <property type="match status" value="1"/>
</dbReference>
<keyword evidence="3" id="KW-0540">Nuclease</keyword>
<dbReference type="Gene3D" id="1.10.340.70">
    <property type="match status" value="1"/>
</dbReference>
<reference evidence="9" key="1">
    <citation type="journal article" date="2019" name="Plant Biotechnol. J.">
        <title>Genome sequencing of the Australian wild diploid species Gossypium australe highlights disease resistance and delayed gland morphogenesis.</title>
        <authorList>
            <person name="Cai Y."/>
            <person name="Cai X."/>
            <person name="Wang Q."/>
            <person name="Wang P."/>
            <person name="Zhang Y."/>
            <person name="Cai C."/>
            <person name="Xu Y."/>
            <person name="Wang K."/>
            <person name="Zhou Z."/>
            <person name="Wang C."/>
            <person name="Geng S."/>
            <person name="Li B."/>
            <person name="Dong Q."/>
            <person name="Hou Y."/>
            <person name="Wang H."/>
            <person name="Ai P."/>
            <person name="Liu Z."/>
            <person name="Yi F."/>
            <person name="Sun M."/>
            <person name="An G."/>
            <person name="Cheng J."/>
            <person name="Zhang Y."/>
            <person name="Shi Q."/>
            <person name="Xie Y."/>
            <person name="Shi X."/>
            <person name="Chang Y."/>
            <person name="Huang F."/>
            <person name="Chen Y."/>
            <person name="Hong S."/>
            <person name="Mi L."/>
            <person name="Sun Q."/>
            <person name="Zhang L."/>
            <person name="Zhou B."/>
            <person name="Peng R."/>
            <person name="Zhang X."/>
            <person name="Liu F."/>
        </authorList>
    </citation>
    <scope>NUCLEOTIDE SEQUENCE [LARGE SCALE GENOMIC DNA]</scope>
    <source>
        <strain evidence="9">cv. PA1801</strain>
    </source>
</reference>
<proteinExistence type="predicted"/>
<dbReference type="AlphaFoldDB" id="A0A5B6VWI5"/>
<dbReference type="PANTHER" id="PTHR35046">
    <property type="entry name" value="ZINC KNUCKLE (CCHC-TYPE) FAMILY PROTEIN"/>
    <property type="match status" value="1"/>
</dbReference>
<dbReference type="FunFam" id="3.30.70.270:FF:000020">
    <property type="entry name" value="Transposon Tf2-6 polyprotein-like Protein"/>
    <property type="match status" value="1"/>
</dbReference>
<dbReference type="GO" id="GO:0004519">
    <property type="term" value="F:endonuclease activity"/>
    <property type="evidence" value="ECO:0007669"/>
    <property type="project" value="UniProtKB-KW"/>
</dbReference>
<dbReference type="PROSITE" id="PS50994">
    <property type="entry name" value="INTEGRASE"/>
    <property type="match status" value="1"/>
</dbReference>
<dbReference type="Gene3D" id="3.30.70.270">
    <property type="match status" value="2"/>
</dbReference>
<accession>A0A5B6VWI5</accession>
<evidence type="ECO:0000259" key="7">
    <source>
        <dbReference type="PROSITE" id="PS50994"/>
    </source>
</evidence>
<keyword evidence="1" id="KW-0808">Transferase</keyword>
<dbReference type="OrthoDB" id="1000063at2759"/>
<sequence>MANHIEHLHAVLKVLRKEVLYLKKCSFCIDNVVFLGFIVITGGLEVDQEKIKAIQEWPRPMTISQVKSFHGLASFYRRFVPKFSTITAPLTGIIKKNSPLTWIDEQEVSFNKIKDCLTNAPLLCLPDFNKTFEVKCDASGIGIGVVLSQDGRPIAYISEKFNGATLNYPTYDKEMYALIRTLETCQHYLWPKEFVIHTDHEALKHLKGQNKLNKCHAKWVEFLESFSYMIKYKQGKENVVAENNLCIPQGSIREMLVHEAHSGGLMGHFSIAKTLVVLQEHFYWSKRCGKIWLECPYGLYTPLLILEAPWVDISMDLPRTKNGKDFVFVVVDRFSKMAHLNACNKIDDALNVANLFFREIVRLHSIPRTIVLDRNAKFLSHFWRTLWGKLGTRLLFSTTCHPQTDSQTEVVN</sequence>
<dbReference type="GO" id="GO:0003964">
    <property type="term" value="F:RNA-directed DNA polymerase activity"/>
    <property type="evidence" value="ECO:0007669"/>
    <property type="project" value="UniProtKB-KW"/>
</dbReference>
<evidence type="ECO:0000256" key="6">
    <source>
        <dbReference type="ARBA" id="ARBA00022918"/>
    </source>
</evidence>